<dbReference type="EMBL" id="JBFDAA010000009">
    <property type="protein sequence ID" value="KAL1128946.1"/>
    <property type="molecule type" value="Genomic_DNA"/>
</dbReference>
<proteinExistence type="inferred from homology"/>
<sequence>KISDCFKEVIAKFGGVDILVNNAGILNDKKWELEIDTNLKATTRGVYLAFKYMSKPHNKGGLVINNASILGFDSFPYAGVYCATKHGVIGLTKSFGDPRHFSETGVRVTAVCPGVTDTVMIHDSQDTMYTKEWGKQAAAALLAMPMQKFVIYLYWLFSMVRCIVSQIFTT</sequence>
<evidence type="ECO:0000256" key="7">
    <source>
        <dbReference type="ARBA" id="ARBA00042026"/>
    </source>
</evidence>
<evidence type="ECO:0000256" key="4">
    <source>
        <dbReference type="ARBA" id="ARBA00039060"/>
    </source>
</evidence>
<evidence type="ECO:0000313" key="24">
    <source>
        <dbReference type="Proteomes" id="UP001558652"/>
    </source>
</evidence>
<comment type="catalytic activity">
    <reaction evidence="21">
        <text>resolvin E1 + NAD(+) = 18-oxo-resolvin E1 + NADH + H(+)</text>
        <dbReference type="Rhea" id="RHEA:49244"/>
        <dbReference type="ChEBI" id="CHEBI:15378"/>
        <dbReference type="ChEBI" id="CHEBI:57540"/>
        <dbReference type="ChEBI" id="CHEBI:57945"/>
        <dbReference type="ChEBI" id="CHEBI:91000"/>
        <dbReference type="ChEBI" id="CHEBI:91001"/>
    </reaction>
    <physiologicalReaction direction="left-to-right" evidence="21">
        <dbReference type="Rhea" id="RHEA:49245"/>
    </physiologicalReaction>
</comment>
<comment type="catalytic activity">
    <reaction evidence="11">
        <text>14-hydroxy-(4Z,7Z,10Z,12E,16Z,19Z)-docosahexaenoate + NAD(+) = 14-oxo-(4Z,7Z,10Z,12E,16Z,19Z)-docosahexaenoate + NADH + H(+)</text>
        <dbReference type="Rhea" id="RHEA:48952"/>
        <dbReference type="ChEBI" id="CHEBI:15378"/>
        <dbReference type="ChEBI" id="CHEBI:57540"/>
        <dbReference type="ChEBI" id="CHEBI:57945"/>
        <dbReference type="ChEBI" id="CHEBI:90866"/>
        <dbReference type="ChEBI" id="CHEBI:90867"/>
    </reaction>
    <physiologicalReaction direction="left-to-right" evidence="11">
        <dbReference type="Rhea" id="RHEA:48953"/>
    </physiologicalReaction>
</comment>
<comment type="catalytic activity">
    <reaction evidence="19">
        <text>resolvin D2 + NAD(+) = 16-oxoresolvin D2 + NADH + H(+)</text>
        <dbReference type="Rhea" id="RHEA:53588"/>
        <dbReference type="ChEBI" id="CHEBI:15378"/>
        <dbReference type="ChEBI" id="CHEBI:57540"/>
        <dbReference type="ChEBI" id="CHEBI:57945"/>
        <dbReference type="ChEBI" id="CHEBI:133367"/>
        <dbReference type="ChEBI" id="CHEBI:137498"/>
    </reaction>
    <physiologicalReaction direction="left-to-right" evidence="19">
        <dbReference type="Rhea" id="RHEA:53589"/>
    </physiologicalReaction>
</comment>
<comment type="catalytic activity">
    <reaction evidence="9">
        <text>prostaglandin E1 + NAD(+) = 15-oxoprostaglandin E1 + NADH + H(+)</text>
        <dbReference type="Rhea" id="RHEA:16477"/>
        <dbReference type="ChEBI" id="CHEBI:15378"/>
        <dbReference type="ChEBI" id="CHEBI:57397"/>
        <dbReference type="ChEBI" id="CHEBI:57401"/>
        <dbReference type="ChEBI" id="CHEBI:57540"/>
        <dbReference type="ChEBI" id="CHEBI:57945"/>
    </reaction>
    <physiologicalReaction direction="left-to-right" evidence="9">
        <dbReference type="Rhea" id="RHEA:16478"/>
    </physiologicalReaction>
</comment>
<dbReference type="EC" id="1.1.1.141" evidence="3"/>
<evidence type="ECO:0000256" key="2">
    <source>
        <dbReference type="ARBA" id="ARBA00023002"/>
    </source>
</evidence>
<dbReference type="InterPro" id="IPR020904">
    <property type="entry name" value="Sc_DH/Rdtase_CS"/>
</dbReference>
<evidence type="ECO:0000256" key="10">
    <source>
        <dbReference type="ARBA" id="ARBA00047672"/>
    </source>
</evidence>
<dbReference type="PRINTS" id="PR00081">
    <property type="entry name" value="GDHRDH"/>
</dbReference>
<keyword evidence="2" id="KW-0560">Oxidoreductase</keyword>
<evidence type="ECO:0000256" key="13">
    <source>
        <dbReference type="ARBA" id="ARBA00048144"/>
    </source>
</evidence>
<evidence type="ECO:0000256" key="11">
    <source>
        <dbReference type="ARBA" id="ARBA00048008"/>
    </source>
</evidence>
<dbReference type="InterPro" id="IPR036291">
    <property type="entry name" value="NAD(P)-bd_dom_sf"/>
</dbReference>
<comment type="catalytic activity">
    <reaction evidence="13">
        <text>(11R)-hydroxy-(5Z,8Z,12E,14Z)-eicosatetraenoate + NAD(+) = 11-oxo-(5Z,8Z,12E,14Z)-eicosatetraenoate + NADH + H(+)</text>
        <dbReference type="Rhea" id="RHEA:48640"/>
        <dbReference type="ChEBI" id="CHEBI:15378"/>
        <dbReference type="ChEBI" id="CHEBI:57540"/>
        <dbReference type="ChEBI" id="CHEBI:57945"/>
        <dbReference type="ChEBI" id="CHEBI:78836"/>
        <dbReference type="ChEBI" id="CHEBI:90697"/>
    </reaction>
    <physiologicalReaction direction="left-to-right" evidence="13">
        <dbReference type="Rhea" id="RHEA:48641"/>
    </physiologicalReaction>
</comment>
<evidence type="ECO:0000256" key="3">
    <source>
        <dbReference type="ARBA" id="ARBA00038968"/>
    </source>
</evidence>
<dbReference type="GO" id="GO:0047034">
    <property type="term" value="F:15-hydroxyicosatetraenoate dehydrogenase activity"/>
    <property type="evidence" value="ECO:0007669"/>
    <property type="project" value="UniProtKB-EC"/>
</dbReference>
<dbReference type="Pfam" id="PF00106">
    <property type="entry name" value="adh_short"/>
    <property type="match status" value="1"/>
</dbReference>
<evidence type="ECO:0000256" key="14">
    <source>
        <dbReference type="ARBA" id="ARBA00048170"/>
    </source>
</evidence>
<comment type="caution">
    <text evidence="23">The sequence shown here is derived from an EMBL/GenBank/DDBJ whole genome shotgun (WGS) entry which is preliminary data.</text>
</comment>
<feature type="non-terminal residue" evidence="23">
    <location>
        <position position="1"/>
    </location>
</feature>
<gene>
    <name evidence="23" type="ORF">AAG570_013480</name>
</gene>
<dbReference type="PROSITE" id="PS00061">
    <property type="entry name" value="ADH_SHORT"/>
    <property type="match status" value="1"/>
</dbReference>
<comment type="catalytic activity">
    <reaction evidence="20">
        <text>(15S)-hydroxy-(5Z,8Z,11Z,13E)-eicosatetraenoate + NAD(+) = 15-oxo-(5Z,8Z,11Z,13E)-eicosatetraenoate + NADH + H(+)</text>
        <dbReference type="Rhea" id="RHEA:23260"/>
        <dbReference type="ChEBI" id="CHEBI:15378"/>
        <dbReference type="ChEBI" id="CHEBI:57409"/>
        <dbReference type="ChEBI" id="CHEBI:57410"/>
        <dbReference type="ChEBI" id="CHEBI:57540"/>
        <dbReference type="ChEBI" id="CHEBI:57945"/>
        <dbReference type="EC" id="1.1.1.232"/>
    </reaction>
    <physiologicalReaction direction="left-to-right" evidence="20">
        <dbReference type="Rhea" id="RHEA:23261"/>
    </physiologicalReaction>
</comment>
<evidence type="ECO:0000256" key="6">
    <source>
        <dbReference type="ARBA" id="ARBA00041812"/>
    </source>
</evidence>
<evidence type="ECO:0000256" key="8">
    <source>
        <dbReference type="ARBA" id="ARBA00045705"/>
    </source>
</evidence>
<dbReference type="PANTHER" id="PTHR44229:SF4">
    <property type="entry name" value="15-HYDROXYPROSTAGLANDIN DEHYDROGENASE [NAD(+)]"/>
    <property type="match status" value="1"/>
</dbReference>
<evidence type="ECO:0000256" key="1">
    <source>
        <dbReference type="ARBA" id="ARBA00006484"/>
    </source>
</evidence>
<dbReference type="InterPro" id="IPR002347">
    <property type="entry name" value="SDR_fam"/>
</dbReference>
<comment type="catalytic activity">
    <reaction evidence="16">
        <text>lipoxin A4 + NAD(+) = 15-oxo-(5S,6R)-dihydroxy-(7E,9E,11Z,13E)-eicosatetraenoate + NADH + H(+)</text>
        <dbReference type="Rhea" id="RHEA:41572"/>
        <dbReference type="ChEBI" id="CHEBI:15378"/>
        <dbReference type="ChEBI" id="CHEBI:57540"/>
        <dbReference type="ChEBI" id="CHEBI:57945"/>
        <dbReference type="ChEBI" id="CHEBI:67026"/>
        <dbReference type="ChEBI" id="CHEBI:78311"/>
    </reaction>
    <physiologicalReaction direction="left-to-right" evidence="16">
        <dbReference type="Rhea" id="RHEA:41573"/>
    </physiologicalReaction>
</comment>
<evidence type="ECO:0000256" key="17">
    <source>
        <dbReference type="ARBA" id="ARBA00048611"/>
    </source>
</evidence>
<evidence type="ECO:0000256" key="21">
    <source>
        <dbReference type="ARBA" id="ARBA00049188"/>
    </source>
</evidence>
<accession>A0ABD0YCJ7</accession>
<feature type="transmembrane region" description="Helical" evidence="22">
    <location>
        <begin position="149"/>
        <end position="168"/>
    </location>
</feature>
<evidence type="ECO:0000256" key="20">
    <source>
        <dbReference type="ARBA" id="ARBA00049151"/>
    </source>
</evidence>
<evidence type="ECO:0000256" key="9">
    <source>
        <dbReference type="ARBA" id="ARBA00047325"/>
    </source>
</evidence>
<keyword evidence="22" id="KW-0472">Membrane</keyword>
<dbReference type="AlphaFoldDB" id="A0ABD0YCJ7"/>
<comment type="catalytic activity">
    <reaction evidence="14">
        <text>resolvin D1 + NAD(+) = 17-oxoresolvin D1 + NADH + H(+)</text>
        <dbReference type="Rhea" id="RHEA:50128"/>
        <dbReference type="ChEBI" id="CHEBI:15378"/>
        <dbReference type="ChEBI" id="CHEBI:57540"/>
        <dbReference type="ChEBI" id="CHEBI:57945"/>
        <dbReference type="ChEBI" id="CHEBI:132079"/>
        <dbReference type="ChEBI" id="CHEBI:132081"/>
    </reaction>
    <physiologicalReaction direction="left-to-right" evidence="14">
        <dbReference type="Rhea" id="RHEA:50129"/>
    </physiologicalReaction>
</comment>
<dbReference type="PRINTS" id="PR00080">
    <property type="entry name" value="SDRFAMILY"/>
</dbReference>
<dbReference type="EC" id="1.1.1.232" evidence="4"/>
<keyword evidence="22" id="KW-1133">Transmembrane helix</keyword>
<reference evidence="23 24" key="1">
    <citation type="submission" date="2024-07" db="EMBL/GenBank/DDBJ databases">
        <title>Chromosome-level genome assembly of the water stick insect Ranatra chinensis (Heteroptera: Nepidae).</title>
        <authorList>
            <person name="Liu X."/>
        </authorList>
    </citation>
    <scope>NUCLEOTIDE SEQUENCE [LARGE SCALE GENOMIC DNA]</scope>
    <source>
        <strain evidence="23">Cailab_2021Rc</strain>
        <tissue evidence="23">Muscle</tissue>
    </source>
</reference>
<evidence type="ECO:0000313" key="23">
    <source>
        <dbReference type="EMBL" id="KAL1128946.1"/>
    </source>
</evidence>
<name>A0ABD0YCJ7_9HEMI</name>
<dbReference type="Proteomes" id="UP001558652">
    <property type="component" value="Unassembled WGS sequence"/>
</dbReference>
<evidence type="ECO:0000256" key="15">
    <source>
        <dbReference type="ARBA" id="ARBA00048393"/>
    </source>
</evidence>
<comment type="function">
    <text evidence="8">Catalyzes the NAD-dependent dehydrogenation (oxidation) of a broad array of hydroxylated polyunsaturated fatty acids (mainly eicosanoids and docosanoids, including prostaglandins, lipoxins and resolvins), yielding their corresponding keto (oxo) metabolites. Decreases the levels of the pro-proliferative prostaglandins such as prostaglandin E2 (whose activity is increased in cancer because of an increase in the expression of cyclooxygenase 2) and generates oxo-fatty acid products that can profoundly influence cell function by abrogating pro-inflammatory cytokine expression. Converts resolvins E1, D1 and D2 to their oxo products, which represents a mode of resolvin inactivation. Resolvin E1 plays important roles during the resolution phase of acute inflammation, while resolvins D1 and D2 have a unique role in obesity-induced adipose inflammation.</text>
</comment>
<evidence type="ECO:0000256" key="18">
    <source>
        <dbReference type="ARBA" id="ARBA00048739"/>
    </source>
</evidence>
<comment type="similarity">
    <text evidence="1">Belongs to the short-chain dehydrogenases/reductases (SDR) family.</text>
</comment>
<keyword evidence="24" id="KW-1185">Reference proteome</keyword>
<organism evidence="23 24">
    <name type="scientific">Ranatra chinensis</name>
    <dbReference type="NCBI Taxonomy" id="642074"/>
    <lineage>
        <taxon>Eukaryota</taxon>
        <taxon>Metazoa</taxon>
        <taxon>Ecdysozoa</taxon>
        <taxon>Arthropoda</taxon>
        <taxon>Hexapoda</taxon>
        <taxon>Insecta</taxon>
        <taxon>Pterygota</taxon>
        <taxon>Neoptera</taxon>
        <taxon>Paraneoptera</taxon>
        <taxon>Hemiptera</taxon>
        <taxon>Heteroptera</taxon>
        <taxon>Panheteroptera</taxon>
        <taxon>Nepomorpha</taxon>
        <taxon>Nepidae</taxon>
        <taxon>Ranatrinae</taxon>
        <taxon>Ranatra</taxon>
    </lineage>
</organism>
<dbReference type="SUPFAM" id="SSF51735">
    <property type="entry name" value="NAD(P)-binding Rossmann-fold domains"/>
    <property type="match status" value="1"/>
</dbReference>
<dbReference type="GO" id="GO:0016404">
    <property type="term" value="F:15-hydroxyprostaglandin dehydrogenase (NAD+) activity"/>
    <property type="evidence" value="ECO:0007669"/>
    <property type="project" value="UniProtKB-EC"/>
</dbReference>
<comment type="catalytic activity">
    <reaction evidence="17">
        <text>prostaglandin A1 + NAD(+) = 15-oxo-prostaglandin A1 + NADH + H(+)</text>
        <dbReference type="Rhea" id="RHEA:41263"/>
        <dbReference type="ChEBI" id="CHEBI:15378"/>
        <dbReference type="ChEBI" id="CHEBI:57398"/>
        <dbReference type="ChEBI" id="CHEBI:57540"/>
        <dbReference type="ChEBI" id="CHEBI:57945"/>
        <dbReference type="ChEBI" id="CHEBI:85072"/>
    </reaction>
    <physiologicalReaction direction="left-to-right" evidence="17">
        <dbReference type="Rhea" id="RHEA:41264"/>
    </physiologicalReaction>
</comment>
<comment type="catalytic activity">
    <reaction evidence="12">
        <text>15-oxo-(5S,6R)-dihydroxy-(7E,9E,11Z)-eicosatrienoate + NADH + H(+) = (5S,6R,15S)-trihydroxy-(7E,9E,11Z)-eicosatrienoate + NAD(+)</text>
        <dbReference type="Rhea" id="RHEA:41596"/>
        <dbReference type="ChEBI" id="CHEBI:15378"/>
        <dbReference type="ChEBI" id="CHEBI:57540"/>
        <dbReference type="ChEBI" id="CHEBI:57945"/>
        <dbReference type="ChEBI" id="CHEBI:78325"/>
        <dbReference type="ChEBI" id="CHEBI:78329"/>
    </reaction>
    <physiologicalReaction direction="left-to-right" evidence="12">
        <dbReference type="Rhea" id="RHEA:41597"/>
    </physiologicalReaction>
</comment>
<evidence type="ECO:0000256" key="12">
    <source>
        <dbReference type="ARBA" id="ARBA00048140"/>
    </source>
</evidence>
<dbReference type="PANTHER" id="PTHR44229">
    <property type="entry name" value="15-HYDROXYPROSTAGLANDIN DEHYDROGENASE [NAD(+)]"/>
    <property type="match status" value="1"/>
</dbReference>
<comment type="catalytic activity">
    <reaction evidence="10">
        <text>resolvin D1 + NAD(+) = 8-oxoresolvin D1 + NADH + H(+)</text>
        <dbReference type="Rhea" id="RHEA:50124"/>
        <dbReference type="ChEBI" id="CHEBI:15378"/>
        <dbReference type="ChEBI" id="CHEBI:57540"/>
        <dbReference type="ChEBI" id="CHEBI:57945"/>
        <dbReference type="ChEBI" id="CHEBI:132079"/>
        <dbReference type="ChEBI" id="CHEBI:132080"/>
    </reaction>
    <physiologicalReaction direction="left-to-right" evidence="10">
        <dbReference type="Rhea" id="RHEA:50125"/>
    </physiologicalReaction>
</comment>
<evidence type="ECO:0000256" key="16">
    <source>
        <dbReference type="ARBA" id="ARBA00048535"/>
    </source>
</evidence>
<comment type="catalytic activity">
    <reaction evidence="18">
        <text>prostaglandin E2 + NAD(+) = 15-oxoprostaglandin E2 + NADH + H(+)</text>
        <dbReference type="Rhea" id="RHEA:11876"/>
        <dbReference type="ChEBI" id="CHEBI:15378"/>
        <dbReference type="ChEBI" id="CHEBI:57400"/>
        <dbReference type="ChEBI" id="CHEBI:57540"/>
        <dbReference type="ChEBI" id="CHEBI:57945"/>
        <dbReference type="ChEBI" id="CHEBI:606564"/>
        <dbReference type="EC" id="1.1.1.141"/>
    </reaction>
    <physiologicalReaction direction="left-to-right" evidence="18">
        <dbReference type="Rhea" id="RHEA:11877"/>
    </physiologicalReaction>
</comment>
<evidence type="ECO:0000256" key="22">
    <source>
        <dbReference type="SAM" id="Phobius"/>
    </source>
</evidence>
<keyword evidence="22" id="KW-0812">Transmembrane</keyword>
<protein>
    <recommendedName>
        <fullName evidence="5">15-hydroxyprostaglandin dehydrogenase [NAD(+)]</fullName>
        <ecNumber evidence="3">1.1.1.141</ecNumber>
        <ecNumber evidence="4">1.1.1.232</ecNumber>
    </recommendedName>
    <alternativeName>
        <fullName evidence="7">Eicosanoid/docosanoid dehydrogenase [NAD(+)]</fullName>
    </alternativeName>
    <alternativeName>
        <fullName evidence="6">Prostaglandin dehydrogenase 1</fullName>
    </alternativeName>
</protein>
<comment type="catalytic activity">
    <reaction evidence="15">
        <text>resolvin D2 + NAD(+) = 7-oxoresolvin D2 + NADH + H(+)</text>
        <dbReference type="Rhea" id="RHEA:53584"/>
        <dbReference type="ChEBI" id="CHEBI:15378"/>
        <dbReference type="ChEBI" id="CHEBI:57540"/>
        <dbReference type="ChEBI" id="CHEBI:57945"/>
        <dbReference type="ChEBI" id="CHEBI:133367"/>
        <dbReference type="ChEBI" id="CHEBI:137497"/>
    </reaction>
    <physiologicalReaction direction="left-to-right" evidence="15">
        <dbReference type="Rhea" id="RHEA:53585"/>
    </physiologicalReaction>
</comment>
<evidence type="ECO:0000256" key="19">
    <source>
        <dbReference type="ARBA" id="ARBA00048921"/>
    </source>
</evidence>
<dbReference type="Gene3D" id="3.40.50.720">
    <property type="entry name" value="NAD(P)-binding Rossmann-like Domain"/>
    <property type="match status" value="1"/>
</dbReference>
<evidence type="ECO:0000256" key="5">
    <source>
        <dbReference type="ARBA" id="ARBA00040276"/>
    </source>
</evidence>